<protein>
    <submittedName>
        <fullName evidence="2">Protoporphyrinogen IX oxidase, menaquinone-dependent (Flavodoxin domain)</fullName>
    </submittedName>
</protein>
<evidence type="ECO:0000313" key="3">
    <source>
        <dbReference type="Proteomes" id="UP000190897"/>
    </source>
</evidence>
<dbReference type="AlphaFoldDB" id="A0A1T5B8D2"/>
<gene>
    <name evidence="2" type="ORF">SAMN05660293_00118</name>
</gene>
<organism evidence="2 3">
    <name type="scientific">Dyadobacter psychrophilus</name>
    <dbReference type="NCBI Taxonomy" id="651661"/>
    <lineage>
        <taxon>Bacteria</taxon>
        <taxon>Pseudomonadati</taxon>
        <taxon>Bacteroidota</taxon>
        <taxon>Cytophagia</taxon>
        <taxon>Cytophagales</taxon>
        <taxon>Spirosomataceae</taxon>
        <taxon>Dyadobacter</taxon>
    </lineage>
</organism>
<dbReference type="PANTHER" id="PTHR38030:SF2">
    <property type="entry name" value="PROTOPORPHYRINOGEN IX DEHYDROGENASE [QUINONE]"/>
    <property type="match status" value="1"/>
</dbReference>
<dbReference type="GO" id="GO:0006783">
    <property type="term" value="P:heme biosynthetic process"/>
    <property type="evidence" value="ECO:0007669"/>
    <property type="project" value="TreeGrafter"/>
</dbReference>
<dbReference type="Gene3D" id="3.40.50.360">
    <property type="match status" value="1"/>
</dbReference>
<dbReference type="SUPFAM" id="SSF52218">
    <property type="entry name" value="Flavoproteins"/>
    <property type="match status" value="1"/>
</dbReference>
<dbReference type="InterPro" id="IPR029039">
    <property type="entry name" value="Flavoprotein-like_sf"/>
</dbReference>
<reference evidence="3" key="1">
    <citation type="submission" date="2017-02" db="EMBL/GenBank/DDBJ databases">
        <authorList>
            <person name="Varghese N."/>
            <person name="Submissions S."/>
        </authorList>
    </citation>
    <scope>NUCLEOTIDE SEQUENCE [LARGE SCALE GENOMIC DNA]</scope>
    <source>
        <strain evidence="3">DSM 22270</strain>
    </source>
</reference>
<dbReference type="RefSeq" id="WP_082212744.1">
    <property type="nucleotide sequence ID" value="NZ_FUZA01000001.1"/>
</dbReference>
<dbReference type="GO" id="GO:0010181">
    <property type="term" value="F:FMN binding"/>
    <property type="evidence" value="ECO:0007669"/>
    <property type="project" value="TreeGrafter"/>
</dbReference>
<sequence length="173" mass="19605">MKSGAVVYKGKYGATKQYAQWLSDDLELPCLDADLVAGQTLNDFDYIILGSSVYYGKMLLSPFLVKHLEVLKHKKVFIFISCATPDSDQREQKRILKENIPKTIMKEEQIFFLPGKLDIRALTVFDRLMLGIAAFFEKNPERKRVMTNGIDAVSEDNLIDLDIAVRAFAVTAH</sequence>
<dbReference type="PANTHER" id="PTHR38030">
    <property type="entry name" value="PROTOPORPHYRINOGEN IX DEHYDROGENASE [MENAQUINONE]"/>
    <property type="match status" value="1"/>
</dbReference>
<dbReference type="STRING" id="651661.SAMN05660293_00118"/>
<accession>A0A1T5B8D2</accession>
<dbReference type="InterPro" id="IPR052200">
    <property type="entry name" value="Protoporphyrinogen_IX_DH"/>
</dbReference>
<keyword evidence="3" id="KW-1185">Reference proteome</keyword>
<dbReference type="EMBL" id="FUZA01000001">
    <property type="protein sequence ID" value="SKB43486.1"/>
    <property type="molecule type" value="Genomic_DNA"/>
</dbReference>
<dbReference type="OrthoDB" id="597684at2"/>
<feature type="domain" description="Flavodoxin" evidence="1">
    <location>
        <begin position="6"/>
        <end position="131"/>
    </location>
</feature>
<dbReference type="Pfam" id="PF12724">
    <property type="entry name" value="Flavodoxin_5"/>
    <property type="match status" value="1"/>
</dbReference>
<dbReference type="InterPro" id="IPR026816">
    <property type="entry name" value="Flavodoxin_dom"/>
</dbReference>
<evidence type="ECO:0000313" key="2">
    <source>
        <dbReference type="EMBL" id="SKB43486.1"/>
    </source>
</evidence>
<evidence type="ECO:0000259" key="1">
    <source>
        <dbReference type="Pfam" id="PF12724"/>
    </source>
</evidence>
<proteinExistence type="predicted"/>
<name>A0A1T5B8D2_9BACT</name>
<dbReference type="GO" id="GO:0070819">
    <property type="term" value="F:menaquinone-dependent protoporphyrinogen oxidase activity"/>
    <property type="evidence" value="ECO:0007669"/>
    <property type="project" value="TreeGrafter"/>
</dbReference>
<dbReference type="Proteomes" id="UP000190897">
    <property type="component" value="Unassembled WGS sequence"/>
</dbReference>